<dbReference type="Proteomes" id="UP000315344">
    <property type="component" value="Unassembled WGS sequence"/>
</dbReference>
<protein>
    <submittedName>
        <fullName evidence="1">DUF488 domain-containing protein</fullName>
    </submittedName>
</protein>
<proteinExistence type="predicted"/>
<dbReference type="EMBL" id="VAFL01000014">
    <property type="protein sequence ID" value="TKW65336.1"/>
    <property type="molecule type" value="Genomic_DNA"/>
</dbReference>
<sequence length="133" mass="15259">MSDTSPPFEIRLKRAYVAASPDDGVRILVDRLWPRGVSKERAALDDWKKDLAPSTALRKWFNHDPARWADFQRRYRAELQQHEPELNQIRSNARKGTVTLVYGARDQLHNEAVALRAVLLGKPLLKTETKDDG</sequence>
<evidence type="ECO:0000313" key="2">
    <source>
        <dbReference type="Proteomes" id="UP000315344"/>
    </source>
</evidence>
<accession>A0A533I0W3</accession>
<evidence type="ECO:0000313" key="1">
    <source>
        <dbReference type="EMBL" id="TKW65336.1"/>
    </source>
</evidence>
<comment type="caution">
    <text evidence="1">The sequence shown here is derived from an EMBL/GenBank/DDBJ whole genome shotgun (WGS) entry which is preliminary data.</text>
</comment>
<gene>
    <name evidence="1" type="ORF">DI616_15465</name>
</gene>
<dbReference type="AlphaFoldDB" id="A0A533I0W3"/>
<dbReference type="Pfam" id="PF22752">
    <property type="entry name" value="DUF488-N3i"/>
    <property type="match status" value="1"/>
</dbReference>
<dbReference type="InterPro" id="IPR052552">
    <property type="entry name" value="YeaO-like"/>
</dbReference>
<dbReference type="PANTHER" id="PTHR36849">
    <property type="entry name" value="CYTOPLASMIC PROTEIN-RELATED"/>
    <property type="match status" value="1"/>
</dbReference>
<dbReference type="PANTHER" id="PTHR36849:SF1">
    <property type="entry name" value="CYTOPLASMIC PROTEIN"/>
    <property type="match status" value="1"/>
</dbReference>
<name>A0A533I0W3_PARDE</name>
<reference evidence="1 2" key="1">
    <citation type="journal article" date="2017" name="Nat. Commun.">
        <title>In situ click chemistry generation of cyclooxygenase-2 inhibitors.</title>
        <authorList>
            <person name="Bhardwaj A."/>
            <person name="Kaur J."/>
            <person name="Wuest M."/>
            <person name="Wuest F."/>
        </authorList>
    </citation>
    <scope>NUCLEOTIDE SEQUENCE [LARGE SCALE GENOMIC DNA]</scope>
    <source>
        <strain evidence="1">S2_012_000_R3_94</strain>
    </source>
</reference>
<organism evidence="1 2">
    <name type="scientific">Paracoccus denitrificans</name>
    <dbReference type="NCBI Taxonomy" id="266"/>
    <lineage>
        <taxon>Bacteria</taxon>
        <taxon>Pseudomonadati</taxon>
        <taxon>Pseudomonadota</taxon>
        <taxon>Alphaproteobacteria</taxon>
        <taxon>Rhodobacterales</taxon>
        <taxon>Paracoccaceae</taxon>
        <taxon>Paracoccus</taxon>
    </lineage>
</organism>